<dbReference type="AlphaFoldDB" id="G9NWP0"/>
<comment type="caution">
    <text evidence="4">The sequence shown here is derived from an EMBL/GenBank/DDBJ whole genome shotgun (WGS) entry which is preliminary data.</text>
</comment>
<name>G9NWP0_HYPAI</name>
<dbReference type="PANTHER" id="PTHR43248:SF25">
    <property type="entry name" value="AB HYDROLASE-1 DOMAIN-CONTAINING PROTEIN-RELATED"/>
    <property type="match status" value="1"/>
</dbReference>
<dbReference type="eggNOG" id="ENOG502RY03">
    <property type="taxonomic scope" value="Eukaryota"/>
</dbReference>
<dbReference type="SUPFAM" id="SSF53474">
    <property type="entry name" value="alpha/beta-Hydrolases"/>
    <property type="match status" value="1"/>
</dbReference>
<sequence length="566" mass="60934">ASNASSEFDWTSITPSEHLEYHDCFDGFQCARLTAPLDYRNESDPRTIAIAMIKLPAAVPDDDASFAGSVFTNPGGPGASGVDLLLQDGRGLRDVLDKPGRRHYEVVSFDPRGIGSSWPRANCFARDMLGRDAALLELRGRGSLAGDGALPYVLALQRAIGQRCEEADESGVNGGQILGYMGTPNVARDLVQMVDKVAELRAREAGERDGRLELKRRSSQEDTDDDVPRLQYIGYSYGTVLGNYFASMFPGRVGRLLLDGVVNAKDYSSGPGWLTNLEDTDELADGFFSGCHLAGPKNCALARENDTAVKGRFYQWLAKLDQEPISAVSPSGAAVVISSQDIRELLGQALYRPRDSFRGFAKAVDDAMRGNSSAIVERLFSRQIPRLRDACAADGGPERFLQEAGAGVLCADGDDISGHDLPWWKRYVRRQVGTSAVYGAYWANVRMACNAWNFNFRPNWVFKGPFTTPPAASSSDGSGKKQKPLPGHPAAPILFVSNRLDPVTPLAAARAMAAQHPGAGLLIAEALGHCAMGNGDSACLHKHIADYFDTGVVPDGEAVCEADCGP</sequence>
<dbReference type="Pfam" id="PF08386">
    <property type="entry name" value="Abhydrolase_4"/>
    <property type="match status" value="1"/>
</dbReference>
<accession>G9NWP0</accession>
<dbReference type="InterPro" id="IPR013595">
    <property type="entry name" value="Pept_S33_TAP-like_C"/>
</dbReference>
<evidence type="ECO:0000256" key="1">
    <source>
        <dbReference type="ARBA" id="ARBA00010088"/>
    </source>
</evidence>
<dbReference type="Proteomes" id="UP000005426">
    <property type="component" value="Unassembled WGS sequence"/>
</dbReference>
<feature type="non-terminal residue" evidence="4">
    <location>
        <position position="1"/>
    </location>
</feature>
<dbReference type="OrthoDB" id="425534at2759"/>
<evidence type="ECO:0000256" key="2">
    <source>
        <dbReference type="ARBA" id="ARBA00022801"/>
    </source>
</evidence>
<dbReference type="InterPro" id="IPR029058">
    <property type="entry name" value="AB_hydrolase_fold"/>
</dbReference>
<comment type="similarity">
    <text evidence="1">Belongs to the peptidase S33 family.</text>
</comment>
<dbReference type="GO" id="GO:0016787">
    <property type="term" value="F:hydrolase activity"/>
    <property type="evidence" value="ECO:0007669"/>
    <property type="project" value="UniProtKB-KW"/>
</dbReference>
<dbReference type="PANTHER" id="PTHR43248">
    <property type="entry name" value="2-SUCCINYL-6-HYDROXY-2,4-CYCLOHEXADIENE-1-CARBOXYLATE SYNTHASE"/>
    <property type="match status" value="1"/>
</dbReference>
<keyword evidence="2" id="KW-0378">Hydrolase</keyword>
<dbReference type="OMA" id="WPRANCF"/>
<keyword evidence="5" id="KW-1185">Reference proteome</keyword>
<dbReference type="HOGENOM" id="CLU_013364_5_2_1"/>
<dbReference type="KEGG" id="tatv:25776945"/>
<feature type="domain" description="Peptidase S33 tripeptidyl aminopeptidase-like C-terminal" evidence="3">
    <location>
        <begin position="437"/>
        <end position="560"/>
    </location>
</feature>
<reference evidence="4 5" key="1">
    <citation type="journal article" date="2011" name="Genome Biol.">
        <title>Comparative genome sequence analysis underscores mycoparasitism as the ancestral life style of Trichoderma.</title>
        <authorList>
            <person name="Kubicek C.P."/>
            <person name="Herrera-Estrella A."/>
            <person name="Seidl-Seiboth V."/>
            <person name="Martinez D.A."/>
            <person name="Druzhinina I.S."/>
            <person name="Thon M."/>
            <person name="Zeilinger S."/>
            <person name="Casas-Flores S."/>
            <person name="Horwitz B.A."/>
            <person name="Mukherjee P.K."/>
            <person name="Mukherjee M."/>
            <person name="Kredics L."/>
            <person name="Alcaraz L.D."/>
            <person name="Aerts A."/>
            <person name="Antal Z."/>
            <person name="Atanasova L."/>
            <person name="Cervantes-Badillo M.G."/>
            <person name="Challacombe J."/>
            <person name="Chertkov O."/>
            <person name="McCluskey K."/>
            <person name="Coulpier F."/>
            <person name="Deshpande N."/>
            <person name="von Doehren H."/>
            <person name="Ebbole D.J."/>
            <person name="Esquivel-Naranjo E.U."/>
            <person name="Fekete E."/>
            <person name="Flipphi M."/>
            <person name="Glaser F."/>
            <person name="Gomez-Rodriguez E.Y."/>
            <person name="Gruber S."/>
            <person name="Han C."/>
            <person name="Henrissat B."/>
            <person name="Hermosa R."/>
            <person name="Hernandez-Onate M."/>
            <person name="Karaffa L."/>
            <person name="Kosti I."/>
            <person name="Le Crom S."/>
            <person name="Lindquist E."/>
            <person name="Lucas S."/>
            <person name="Luebeck M."/>
            <person name="Luebeck P.S."/>
            <person name="Margeot A."/>
            <person name="Metz B."/>
            <person name="Misra M."/>
            <person name="Nevalainen H."/>
            <person name="Omann M."/>
            <person name="Packer N."/>
            <person name="Perrone G."/>
            <person name="Uresti-Rivera E.E."/>
            <person name="Salamov A."/>
            <person name="Schmoll M."/>
            <person name="Seiboth B."/>
            <person name="Shapiro H."/>
            <person name="Sukno S."/>
            <person name="Tamayo-Ramos J.A."/>
            <person name="Tisch D."/>
            <person name="Wiest A."/>
            <person name="Wilkinson H.H."/>
            <person name="Zhang M."/>
            <person name="Coutinho P.M."/>
            <person name="Kenerley C.M."/>
            <person name="Monte E."/>
            <person name="Baker S.E."/>
            <person name="Grigoriev I.V."/>
        </authorList>
    </citation>
    <scope>NUCLEOTIDE SEQUENCE [LARGE SCALE GENOMIC DNA]</scope>
    <source>
        <strain evidence="5">ATCC 20476 / IMI 206040</strain>
    </source>
</reference>
<dbReference type="GeneID" id="25776945"/>
<evidence type="ECO:0000259" key="3">
    <source>
        <dbReference type="Pfam" id="PF08386"/>
    </source>
</evidence>
<feature type="non-terminal residue" evidence="4">
    <location>
        <position position="566"/>
    </location>
</feature>
<proteinExistence type="inferred from homology"/>
<protein>
    <recommendedName>
        <fullName evidence="3">Peptidase S33 tripeptidyl aminopeptidase-like C-terminal domain-containing protein</fullName>
    </recommendedName>
</protein>
<dbReference type="Gene3D" id="3.40.50.1820">
    <property type="entry name" value="alpha/beta hydrolase"/>
    <property type="match status" value="1"/>
</dbReference>
<dbReference type="InterPro" id="IPR051601">
    <property type="entry name" value="Serine_prot/Carboxylest_S33"/>
</dbReference>
<organism evidence="4 5">
    <name type="scientific">Hypocrea atroviridis (strain ATCC 20476 / IMI 206040)</name>
    <name type="common">Trichoderma atroviride</name>
    <dbReference type="NCBI Taxonomy" id="452589"/>
    <lineage>
        <taxon>Eukaryota</taxon>
        <taxon>Fungi</taxon>
        <taxon>Dikarya</taxon>
        <taxon>Ascomycota</taxon>
        <taxon>Pezizomycotina</taxon>
        <taxon>Sordariomycetes</taxon>
        <taxon>Hypocreomycetidae</taxon>
        <taxon>Hypocreales</taxon>
        <taxon>Hypocreaceae</taxon>
        <taxon>Trichoderma</taxon>
    </lineage>
</organism>
<evidence type="ECO:0000313" key="5">
    <source>
        <dbReference type="Proteomes" id="UP000005426"/>
    </source>
</evidence>
<gene>
    <name evidence="4" type="ORF">TRIATDRAFT_174054</name>
</gene>
<dbReference type="EMBL" id="ABDG02000024">
    <property type="protein sequence ID" value="EHK45392.1"/>
    <property type="molecule type" value="Genomic_DNA"/>
</dbReference>
<evidence type="ECO:0000313" key="4">
    <source>
        <dbReference type="EMBL" id="EHK45392.1"/>
    </source>
</evidence>
<dbReference type="STRING" id="452589.G9NWP0"/>